<dbReference type="FunFam" id="2.40.110.10:FF:000005">
    <property type="entry name" value="Acyl-coenzyme A oxidase"/>
    <property type="match status" value="1"/>
</dbReference>
<keyword evidence="9" id="KW-0443">Lipid metabolism</keyword>
<feature type="active site" description="Proton acceptor" evidence="12">
    <location>
        <position position="458"/>
    </location>
</feature>
<dbReference type="SUPFAM" id="SSF47203">
    <property type="entry name" value="Acyl-CoA dehydrogenase C-terminal domain-like"/>
    <property type="match status" value="2"/>
</dbReference>
<evidence type="ECO:0000256" key="1">
    <source>
        <dbReference type="ARBA" id="ARBA00001974"/>
    </source>
</evidence>
<evidence type="ECO:0000256" key="7">
    <source>
        <dbReference type="ARBA" id="ARBA00022832"/>
    </source>
</evidence>
<dbReference type="GO" id="GO:0033540">
    <property type="term" value="P:fatty acid beta-oxidation using acyl-CoA oxidase"/>
    <property type="evidence" value="ECO:0007669"/>
    <property type="project" value="TreeGrafter"/>
</dbReference>
<name>A0A914A623_PATMI</name>
<evidence type="ECO:0000256" key="12">
    <source>
        <dbReference type="PIRSR" id="PIRSR000168-1"/>
    </source>
</evidence>
<dbReference type="InterPro" id="IPR012258">
    <property type="entry name" value="Acyl-CoA_oxidase"/>
</dbReference>
<dbReference type="FunFam" id="1.20.140.10:FF:000007">
    <property type="entry name" value="Acyl-coenzyme A oxidase"/>
    <property type="match status" value="1"/>
</dbReference>
<comment type="pathway">
    <text evidence="3">Lipid metabolism.</text>
</comment>
<feature type="domain" description="Acyl-CoA oxidase C-terminal" evidence="14">
    <location>
        <begin position="518"/>
        <end position="696"/>
    </location>
</feature>
<dbReference type="GO" id="GO:0016402">
    <property type="term" value="F:pristanoyl-CoA oxidase activity"/>
    <property type="evidence" value="ECO:0007669"/>
    <property type="project" value="TreeGrafter"/>
</dbReference>
<accession>A0A914A623</accession>
<feature type="domain" description="Acyl-CoA oxidase C-alpha1" evidence="16">
    <location>
        <begin position="308"/>
        <end position="473"/>
    </location>
</feature>
<dbReference type="EnsemblMetazoa" id="XM_038203020.1">
    <property type="protein sequence ID" value="XP_038058948.1"/>
    <property type="gene ID" value="LOC119730225"/>
</dbReference>
<dbReference type="GO" id="GO:0071949">
    <property type="term" value="F:FAD binding"/>
    <property type="evidence" value="ECO:0007669"/>
    <property type="project" value="InterPro"/>
</dbReference>
<comment type="similarity">
    <text evidence="4 11">Belongs to the acyl-CoA oxidase family.</text>
</comment>
<dbReference type="OrthoDB" id="538336at2759"/>
<evidence type="ECO:0000256" key="6">
    <source>
        <dbReference type="ARBA" id="ARBA00022827"/>
    </source>
</evidence>
<evidence type="ECO:0000313" key="18">
    <source>
        <dbReference type="Proteomes" id="UP000887568"/>
    </source>
</evidence>
<feature type="binding site" evidence="13">
    <location>
        <position position="204"/>
    </location>
    <ligand>
        <name>FAD</name>
        <dbReference type="ChEBI" id="CHEBI:57692"/>
    </ligand>
</feature>
<evidence type="ECO:0000256" key="10">
    <source>
        <dbReference type="ARBA" id="ARBA00023140"/>
    </source>
</evidence>
<dbReference type="Pfam" id="PF22924">
    <property type="entry name" value="ACOX_C_alpha1"/>
    <property type="match status" value="1"/>
</dbReference>
<dbReference type="Gene3D" id="2.40.110.10">
    <property type="entry name" value="Butyryl-CoA Dehydrogenase, subunit A, domain 2"/>
    <property type="match status" value="1"/>
</dbReference>
<comment type="subcellular location">
    <subcellularLocation>
        <location evidence="2">Peroxisome</location>
    </subcellularLocation>
</comment>
<dbReference type="GO" id="GO:0005777">
    <property type="term" value="C:peroxisome"/>
    <property type="evidence" value="ECO:0007669"/>
    <property type="project" value="UniProtKB-SubCell"/>
</dbReference>
<evidence type="ECO:0000259" key="16">
    <source>
        <dbReference type="Pfam" id="PF22924"/>
    </source>
</evidence>
<dbReference type="InterPro" id="IPR055060">
    <property type="entry name" value="ACOX_C_alpha1"/>
</dbReference>
<dbReference type="EnsemblMetazoa" id="XM_038203021.1">
    <property type="protein sequence ID" value="XP_038058949.1"/>
    <property type="gene ID" value="LOC119730225"/>
</dbReference>
<keyword evidence="5 11" id="KW-0285">Flavoprotein</keyword>
<reference evidence="17" key="1">
    <citation type="submission" date="2022-11" db="UniProtKB">
        <authorList>
            <consortium name="EnsemblMetazoa"/>
        </authorList>
    </citation>
    <scope>IDENTIFICATION</scope>
</reference>
<dbReference type="FunFam" id="1.20.140.10:FF:000010">
    <property type="entry name" value="Acyl-coenzyme A oxidase"/>
    <property type="match status" value="1"/>
</dbReference>
<evidence type="ECO:0000256" key="3">
    <source>
        <dbReference type="ARBA" id="ARBA00005189"/>
    </source>
</evidence>
<sequence length="701" mass="78740">MAARMASRVTTVPDDWDSLVPDQPTGPLDEYRKRASFNWKAMKLIVDGEEAVKFKHNLWSLMENETVFQHHYHDVALAEDREITHLRLKRIMELNILPIEKLIENITQMQWMVDGMGAYDMSLSIKYLLNYQVFLSSIVSLGKEHHLRYAEQSQALKICGCFALTELAHGSNTKAMRTTATFDPKTQEFILNTPDIEAAKCWVGLMGKTATHAVLYAQLYTPDGVCHGLHVFIVPLRDPKTLHGLPGLVVGDMGKKMGLNGLDNGFVIFDNYRIPKENLLNKMADVSRDGKYITPHKDPSKRFSASLGSLSAGRMGIASVGVCNLKKAMTIAVRYSAVRRQFGPTDDGQEIPVIEYQLQQWRLIPYITAMYAHHIFVNYLFENFHDFTMVTLSGETDERHAEMGKEIHALTCSSKSLTTWTARDAIQEGREACGGHGFLYASGFGQLRNDHDPNCTYEGDNNVLLIQTSNYLMGFAQAKKDGETISSPMGSVDFLNDMDSIAKQRFTYTREQDVMNPGAALSAYQWLVVHLLNESIAKIQAESGKGKDAFTARNDSQVYYCRSLAIAFIEHAVIDTFYKFNQRSNIDPSVRDALQKLCSLYGLWSLEKHSATLYQGGYFSGSGPARLIRNAILTLCSQLKDEAVALVDVFAPPDFILNSPIGASDGQVYKRLYASFLQTPGSLERPHWWKEFVEKPVIAKL</sequence>
<dbReference type="RefSeq" id="XP_038058950.1">
    <property type="nucleotide sequence ID" value="XM_038203022.1"/>
</dbReference>
<dbReference type="InterPro" id="IPR006091">
    <property type="entry name" value="Acyl-CoA_Oxase/DH_mid-dom"/>
</dbReference>
<evidence type="ECO:0000256" key="9">
    <source>
        <dbReference type="ARBA" id="ARBA00023098"/>
    </source>
</evidence>
<proteinExistence type="inferred from homology"/>
<evidence type="ECO:0000313" key="17">
    <source>
        <dbReference type="EnsemblMetazoa" id="XP_038058949.1"/>
    </source>
</evidence>
<dbReference type="OMA" id="SINKRFA"/>
<dbReference type="PANTHER" id="PTHR10909">
    <property type="entry name" value="ELECTRON TRANSPORT OXIDOREDUCTASE"/>
    <property type="match status" value="1"/>
</dbReference>
<feature type="domain" description="Acyl-CoA oxidase/dehydrogenase middle" evidence="15">
    <location>
        <begin position="161"/>
        <end position="271"/>
    </location>
</feature>
<dbReference type="RefSeq" id="XP_038058948.1">
    <property type="nucleotide sequence ID" value="XM_038203020.1"/>
</dbReference>
<dbReference type="Pfam" id="PF02770">
    <property type="entry name" value="Acyl-CoA_dh_M"/>
    <property type="match status" value="1"/>
</dbReference>
<evidence type="ECO:0000259" key="15">
    <source>
        <dbReference type="Pfam" id="PF02770"/>
    </source>
</evidence>
<keyword evidence="10" id="KW-0576">Peroxisome</keyword>
<evidence type="ECO:0000256" key="11">
    <source>
        <dbReference type="PIRNR" id="PIRNR000168"/>
    </source>
</evidence>
<dbReference type="Pfam" id="PF01756">
    <property type="entry name" value="ACOX"/>
    <property type="match status" value="1"/>
</dbReference>
<organism evidence="17 18">
    <name type="scientific">Patiria miniata</name>
    <name type="common">Bat star</name>
    <name type="synonym">Asterina miniata</name>
    <dbReference type="NCBI Taxonomy" id="46514"/>
    <lineage>
        <taxon>Eukaryota</taxon>
        <taxon>Metazoa</taxon>
        <taxon>Echinodermata</taxon>
        <taxon>Eleutherozoa</taxon>
        <taxon>Asterozoa</taxon>
        <taxon>Asteroidea</taxon>
        <taxon>Valvatacea</taxon>
        <taxon>Valvatida</taxon>
        <taxon>Asterinidae</taxon>
        <taxon>Patiria</taxon>
    </lineage>
</organism>
<dbReference type="AlphaFoldDB" id="A0A914A623"/>
<evidence type="ECO:0000256" key="13">
    <source>
        <dbReference type="PIRSR" id="PIRSR000168-2"/>
    </source>
</evidence>
<feature type="binding site" evidence="13">
    <location>
        <position position="165"/>
    </location>
    <ligand>
        <name>FAD</name>
        <dbReference type="ChEBI" id="CHEBI:57692"/>
    </ligand>
</feature>
<dbReference type="Proteomes" id="UP000887568">
    <property type="component" value="Unplaced"/>
</dbReference>
<dbReference type="GO" id="GO:0055088">
    <property type="term" value="P:lipid homeostasis"/>
    <property type="evidence" value="ECO:0007669"/>
    <property type="project" value="TreeGrafter"/>
</dbReference>
<dbReference type="InterPro" id="IPR036250">
    <property type="entry name" value="AcylCo_DH-like_C"/>
</dbReference>
<protein>
    <recommendedName>
        <fullName evidence="11">Acyl-coenzyme A oxidase</fullName>
    </recommendedName>
</protein>
<dbReference type="PIRSF" id="PIRSF000168">
    <property type="entry name" value="Acyl-CoA_oxidase"/>
    <property type="match status" value="1"/>
</dbReference>
<dbReference type="Gene3D" id="1.20.140.10">
    <property type="entry name" value="Butyryl-CoA Dehydrogenase, subunit A, domain 3"/>
    <property type="match status" value="2"/>
</dbReference>
<keyword evidence="18" id="KW-1185">Reference proteome</keyword>
<evidence type="ECO:0000256" key="2">
    <source>
        <dbReference type="ARBA" id="ARBA00004275"/>
    </source>
</evidence>
<dbReference type="EnsemblMetazoa" id="XM_038203022.1">
    <property type="protein sequence ID" value="XP_038058950.1"/>
    <property type="gene ID" value="LOC119730225"/>
</dbReference>
<dbReference type="GO" id="GO:0005504">
    <property type="term" value="F:fatty acid binding"/>
    <property type="evidence" value="ECO:0007669"/>
    <property type="project" value="TreeGrafter"/>
</dbReference>
<evidence type="ECO:0000256" key="8">
    <source>
        <dbReference type="ARBA" id="ARBA00023002"/>
    </source>
</evidence>
<evidence type="ECO:0000256" key="5">
    <source>
        <dbReference type="ARBA" id="ARBA00022630"/>
    </source>
</evidence>
<keyword evidence="7" id="KW-0276">Fatty acid metabolism</keyword>
<evidence type="ECO:0000256" key="4">
    <source>
        <dbReference type="ARBA" id="ARBA00006288"/>
    </source>
</evidence>
<dbReference type="RefSeq" id="XP_038058949.1">
    <property type="nucleotide sequence ID" value="XM_038203021.1"/>
</dbReference>
<keyword evidence="6 11" id="KW-0274">FAD</keyword>
<dbReference type="InterPro" id="IPR002655">
    <property type="entry name" value="Acyl-CoA_oxidase_C"/>
</dbReference>
<dbReference type="GeneID" id="119730225"/>
<evidence type="ECO:0000259" key="14">
    <source>
        <dbReference type="Pfam" id="PF01756"/>
    </source>
</evidence>
<dbReference type="InterPro" id="IPR009100">
    <property type="entry name" value="AcylCoA_DH/oxidase_NM_dom_sf"/>
</dbReference>
<dbReference type="SUPFAM" id="SSF56645">
    <property type="entry name" value="Acyl-CoA dehydrogenase NM domain-like"/>
    <property type="match status" value="1"/>
</dbReference>
<dbReference type="InterPro" id="IPR046373">
    <property type="entry name" value="Acyl-CoA_Oxase/DH_mid-dom_sf"/>
</dbReference>
<keyword evidence="8" id="KW-0560">Oxidoreductase</keyword>
<comment type="cofactor">
    <cofactor evidence="1">
        <name>FAD</name>
        <dbReference type="ChEBI" id="CHEBI:57692"/>
    </cofactor>
</comment>
<dbReference type="PANTHER" id="PTHR10909:SF390">
    <property type="entry name" value="PEROXISOMAL ACYL-COENZYME A OXIDASE 3"/>
    <property type="match status" value="1"/>
</dbReference>